<evidence type="ECO:0000313" key="2">
    <source>
        <dbReference type="Proteomes" id="UP000029120"/>
    </source>
</evidence>
<protein>
    <submittedName>
        <fullName evidence="1">Uncharacterized protein</fullName>
    </submittedName>
</protein>
<organism evidence="1 2">
    <name type="scientific">Arabis alpina</name>
    <name type="common">Alpine rock-cress</name>
    <dbReference type="NCBI Taxonomy" id="50452"/>
    <lineage>
        <taxon>Eukaryota</taxon>
        <taxon>Viridiplantae</taxon>
        <taxon>Streptophyta</taxon>
        <taxon>Embryophyta</taxon>
        <taxon>Tracheophyta</taxon>
        <taxon>Spermatophyta</taxon>
        <taxon>Magnoliopsida</taxon>
        <taxon>eudicotyledons</taxon>
        <taxon>Gunneridae</taxon>
        <taxon>Pentapetalae</taxon>
        <taxon>rosids</taxon>
        <taxon>malvids</taxon>
        <taxon>Brassicales</taxon>
        <taxon>Brassicaceae</taxon>
        <taxon>Arabideae</taxon>
        <taxon>Arabis</taxon>
    </lineage>
</organism>
<dbReference type="Proteomes" id="UP000029120">
    <property type="component" value="Unassembled WGS sequence"/>
</dbReference>
<dbReference type="Gramene" id="KFK22917">
    <property type="protein sequence ID" value="KFK22917"/>
    <property type="gene ID" value="AALP_AAs44002U000100"/>
</dbReference>
<dbReference type="AlphaFoldDB" id="A0A087FZ65"/>
<dbReference type="EMBL" id="KL984221">
    <property type="protein sequence ID" value="KFK22917.1"/>
    <property type="molecule type" value="Genomic_DNA"/>
</dbReference>
<name>A0A087FZ65_ARAAL</name>
<sequence>MVRSLENDDDKFWSDYKLPSEIGGTTPEAREDFRCSGRYGDRTGRTVTSDDDELHCRRKLLRSKLIGNEEDSATWI</sequence>
<keyword evidence="2" id="KW-1185">Reference proteome</keyword>
<proteinExistence type="predicted"/>
<accession>A0A087FZ65</accession>
<evidence type="ECO:0000313" key="1">
    <source>
        <dbReference type="EMBL" id="KFK22917.1"/>
    </source>
</evidence>
<gene>
    <name evidence="1" type="ORF">AALP_AAs44002U000100</name>
</gene>
<reference evidence="2" key="1">
    <citation type="journal article" date="2015" name="Nat. Plants">
        <title>Genome expansion of Arabis alpina linked with retrotransposition and reduced symmetric DNA methylation.</title>
        <authorList>
            <person name="Willing E.M."/>
            <person name="Rawat V."/>
            <person name="Mandakova T."/>
            <person name="Maumus F."/>
            <person name="James G.V."/>
            <person name="Nordstroem K.J."/>
            <person name="Becker C."/>
            <person name="Warthmann N."/>
            <person name="Chica C."/>
            <person name="Szarzynska B."/>
            <person name="Zytnicki M."/>
            <person name="Albani M.C."/>
            <person name="Kiefer C."/>
            <person name="Bergonzi S."/>
            <person name="Castaings L."/>
            <person name="Mateos J.L."/>
            <person name="Berns M.C."/>
            <person name="Bujdoso N."/>
            <person name="Piofczyk T."/>
            <person name="de Lorenzo L."/>
            <person name="Barrero-Sicilia C."/>
            <person name="Mateos I."/>
            <person name="Piednoel M."/>
            <person name="Hagmann J."/>
            <person name="Chen-Min-Tao R."/>
            <person name="Iglesias-Fernandez R."/>
            <person name="Schuster S.C."/>
            <person name="Alonso-Blanco C."/>
            <person name="Roudier F."/>
            <person name="Carbonero P."/>
            <person name="Paz-Ares J."/>
            <person name="Davis S.J."/>
            <person name="Pecinka A."/>
            <person name="Quesneville H."/>
            <person name="Colot V."/>
            <person name="Lysak M.A."/>
            <person name="Weigel D."/>
            <person name="Coupland G."/>
            <person name="Schneeberger K."/>
        </authorList>
    </citation>
    <scope>NUCLEOTIDE SEQUENCE [LARGE SCALE GENOMIC DNA]</scope>
    <source>
        <strain evidence="2">cv. Pajares</strain>
    </source>
</reference>